<keyword evidence="6" id="KW-0067">ATP-binding</keyword>
<dbReference type="AlphaFoldDB" id="A0A1Y1S2P2"/>
<dbReference type="OrthoDB" id="9777067at2"/>
<dbReference type="Gene3D" id="3.40.50.2020">
    <property type="match status" value="2"/>
</dbReference>
<dbReference type="GO" id="GO:0016301">
    <property type="term" value="F:kinase activity"/>
    <property type="evidence" value="ECO:0007669"/>
    <property type="project" value="UniProtKB-KW"/>
</dbReference>
<evidence type="ECO:0000313" key="13">
    <source>
        <dbReference type="Proteomes" id="UP000192343"/>
    </source>
</evidence>
<dbReference type="GO" id="GO:0002189">
    <property type="term" value="C:ribose phosphate diphosphokinase complex"/>
    <property type="evidence" value="ECO:0007669"/>
    <property type="project" value="TreeGrafter"/>
</dbReference>
<dbReference type="GO" id="GO:0006015">
    <property type="term" value="P:5-phosphoribose 1-diphosphate biosynthetic process"/>
    <property type="evidence" value="ECO:0007669"/>
    <property type="project" value="TreeGrafter"/>
</dbReference>
<dbReference type="FunFam" id="3.40.50.2020:FF:000014">
    <property type="entry name" value="Ribose-phosphate pyrophosphokinase 1"/>
    <property type="match status" value="1"/>
</dbReference>
<dbReference type="GO" id="GO:0005524">
    <property type="term" value="F:ATP binding"/>
    <property type="evidence" value="ECO:0007669"/>
    <property type="project" value="UniProtKB-KW"/>
</dbReference>
<evidence type="ECO:0000259" key="10">
    <source>
        <dbReference type="Pfam" id="PF00156"/>
    </source>
</evidence>
<dbReference type="InterPro" id="IPR029099">
    <property type="entry name" value="Pribosyltran_N"/>
</dbReference>
<dbReference type="InterPro" id="IPR029057">
    <property type="entry name" value="PRTase-like"/>
</dbReference>
<dbReference type="InterPro" id="IPR000836">
    <property type="entry name" value="PRTase_dom"/>
</dbReference>
<proteinExistence type="inferred from homology"/>
<dbReference type="SMART" id="SM01400">
    <property type="entry name" value="Pribosyltran_N"/>
    <property type="match status" value="1"/>
</dbReference>
<dbReference type="Proteomes" id="UP000192343">
    <property type="component" value="Unassembled WGS sequence"/>
</dbReference>
<name>A0A1Y1S2P2_9SPIO</name>
<keyword evidence="4" id="KW-0547">Nucleotide-binding</keyword>
<dbReference type="Pfam" id="PF00156">
    <property type="entry name" value="Pribosyltran"/>
    <property type="match status" value="1"/>
</dbReference>
<dbReference type="PANTHER" id="PTHR10210:SF32">
    <property type="entry name" value="RIBOSE-PHOSPHATE PYROPHOSPHOKINASE 2"/>
    <property type="match status" value="1"/>
</dbReference>
<evidence type="ECO:0000256" key="3">
    <source>
        <dbReference type="ARBA" id="ARBA00022727"/>
    </source>
</evidence>
<evidence type="ECO:0000256" key="7">
    <source>
        <dbReference type="ARBA" id="ARBA00049535"/>
    </source>
</evidence>
<keyword evidence="13" id="KW-1185">Reference proteome</keyword>
<evidence type="ECO:0000313" key="12">
    <source>
        <dbReference type="EMBL" id="ORC38187.1"/>
    </source>
</evidence>
<sequence length="435" mass="49032">MSISKPGTLGIIACPGGASFARELLPHLRSIYARKYQRMATRLAKRYKIDKEKAIEQINFVQDLHIPSQNHGFFGEHYRPPSFEIPTRFTRFANGEFKAEILSSVRGIDLYVIQDVENHYPVPLNGEETTLSLNDHMFILFVTIDAAIQAGARSVTLVLPVYPYSRQHKRKGRESLTAAWFGRICEFMGVGRIITLDIHSREIQNTFHRTAIENLHASYQILRSLSRLVDLVHEDLVVVAPDTGAVDRNKFYAVSLHKPLALLYKERDYSKVSQAGDSNITSINLLGHVEGKTVFMADDMLGTGGTLIKAMTHLKEVGAEKIICAISLPLFTGRAIEEFDAAYQKGLFYRIIGTNAVYHDETLLEKEWFVSANIANLFSRIISRLHHGRSLSPLLDNRKIIQRLLSQVAAEGGEDELPFDREPSSREPGEKERGE</sequence>
<feature type="region of interest" description="Disordered" evidence="9">
    <location>
        <begin position="412"/>
        <end position="435"/>
    </location>
</feature>
<comment type="catalytic activity">
    <reaction evidence="7">
        <text>D-ribose 5-phosphate + ATP = 5-phospho-alpha-D-ribose 1-diphosphate + AMP + H(+)</text>
        <dbReference type="Rhea" id="RHEA:15609"/>
        <dbReference type="ChEBI" id="CHEBI:15378"/>
        <dbReference type="ChEBI" id="CHEBI:30616"/>
        <dbReference type="ChEBI" id="CHEBI:58017"/>
        <dbReference type="ChEBI" id="CHEBI:78346"/>
        <dbReference type="ChEBI" id="CHEBI:456215"/>
        <dbReference type="EC" id="2.7.6.1"/>
    </reaction>
</comment>
<dbReference type="PANTHER" id="PTHR10210">
    <property type="entry name" value="RIBOSE-PHOSPHATE DIPHOSPHOKINASE FAMILY MEMBER"/>
    <property type="match status" value="1"/>
</dbReference>
<comment type="similarity">
    <text evidence="8">Belongs to the ribose-phosphate pyrophosphokinase family.</text>
</comment>
<dbReference type="NCBIfam" id="TIGR01251">
    <property type="entry name" value="ribP_PPkin"/>
    <property type="match status" value="1"/>
</dbReference>
<dbReference type="SUPFAM" id="SSF53271">
    <property type="entry name" value="PRTase-like"/>
    <property type="match status" value="2"/>
</dbReference>
<dbReference type="Pfam" id="PF13793">
    <property type="entry name" value="Pribosyltran_N"/>
    <property type="match status" value="1"/>
</dbReference>
<dbReference type="NCBIfam" id="NF005299">
    <property type="entry name" value="PRK06827.1"/>
    <property type="match status" value="1"/>
</dbReference>
<gene>
    <name evidence="12" type="ORF">B4O97_00060</name>
</gene>
<evidence type="ECO:0000256" key="1">
    <source>
        <dbReference type="ARBA" id="ARBA00013247"/>
    </source>
</evidence>
<dbReference type="STRING" id="1963862.B4O97_00060"/>
<dbReference type="GO" id="GO:0006164">
    <property type="term" value="P:purine nucleotide biosynthetic process"/>
    <property type="evidence" value="ECO:0007669"/>
    <property type="project" value="TreeGrafter"/>
</dbReference>
<dbReference type="EMBL" id="MWQY01000001">
    <property type="protein sequence ID" value="ORC38187.1"/>
    <property type="molecule type" value="Genomic_DNA"/>
</dbReference>
<evidence type="ECO:0000256" key="2">
    <source>
        <dbReference type="ARBA" id="ARBA00022679"/>
    </source>
</evidence>
<dbReference type="InterPro" id="IPR005946">
    <property type="entry name" value="Rib-P_diPkinase"/>
</dbReference>
<dbReference type="EC" id="2.7.6.1" evidence="1"/>
<reference evidence="12 13" key="1">
    <citation type="submission" date="2017-03" db="EMBL/GenBank/DDBJ databases">
        <title>Draft Genome sequence of Marispirochaeta sp. strain JC444.</title>
        <authorList>
            <person name="Shivani Y."/>
            <person name="Subhash Y."/>
            <person name="Sasikala C."/>
            <person name="Ramana C."/>
        </authorList>
    </citation>
    <scope>NUCLEOTIDE SEQUENCE [LARGE SCALE GENOMIC DNA]</scope>
    <source>
        <strain evidence="12 13">JC444</strain>
    </source>
</reference>
<evidence type="ECO:0000256" key="5">
    <source>
        <dbReference type="ARBA" id="ARBA00022777"/>
    </source>
</evidence>
<dbReference type="CDD" id="cd06223">
    <property type="entry name" value="PRTases_typeI"/>
    <property type="match status" value="1"/>
</dbReference>
<evidence type="ECO:0000256" key="6">
    <source>
        <dbReference type="ARBA" id="ARBA00022840"/>
    </source>
</evidence>
<dbReference type="RefSeq" id="WP_083047071.1">
    <property type="nucleotide sequence ID" value="NZ_CAXXQO010000003.1"/>
</dbReference>
<keyword evidence="3 8" id="KW-0545">Nucleotide biosynthesis</keyword>
<evidence type="ECO:0000259" key="11">
    <source>
        <dbReference type="Pfam" id="PF13793"/>
    </source>
</evidence>
<keyword evidence="5" id="KW-0418">Kinase</keyword>
<organism evidence="12 13">
    <name type="scientific">Marispirochaeta aestuarii</name>
    <dbReference type="NCBI Taxonomy" id="1963862"/>
    <lineage>
        <taxon>Bacteria</taxon>
        <taxon>Pseudomonadati</taxon>
        <taxon>Spirochaetota</taxon>
        <taxon>Spirochaetia</taxon>
        <taxon>Spirochaetales</taxon>
        <taxon>Spirochaetaceae</taxon>
        <taxon>Marispirochaeta</taxon>
    </lineage>
</organism>
<evidence type="ECO:0000256" key="9">
    <source>
        <dbReference type="SAM" id="MobiDB-lite"/>
    </source>
</evidence>
<dbReference type="GO" id="GO:0005737">
    <property type="term" value="C:cytoplasm"/>
    <property type="evidence" value="ECO:0007669"/>
    <property type="project" value="TreeGrafter"/>
</dbReference>
<comment type="caution">
    <text evidence="12">The sequence shown here is derived from an EMBL/GenBank/DDBJ whole genome shotgun (WGS) entry which is preliminary data.</text>
</comment>
<feature type="domain" description="Phosphoribosyltransferase" evidence="10">
    <location>
        <begin position="210"/>
        <end position="351"/>
    </location>
</feature>
<dbReference type="GO" id="GO:0000287">
    <property type="term" value="F:magnesium ion binding"/>
    <property type="evidence" value="ECO:0007669"/>
    <property type="project" value="InterPro"/>
</dbReference>
<keyword evidence="2" id="KW-0808">Transferase</keyword>
<protein>
    <recommendedName>
        <fullName evidence="1">ribose-phosphate diphosphokinase</fullName>
        <ecNumber evidence="1">2.7.6.1</ecNumber>
    </recommendedName>
</protein>
<evidence type="ECO:0000256" key="4">
    <source>
        <dbReference type="ARBA" id="ARBA00022741"/>
    </source>
</evidence>
<evidence type="ECO:0000256" key="8">
    <source>
        <dbReference type="RuleBase" id="RU004324"/>
    </source>
</evidence>
<feature type="domain" description="Ribose-phosphate pyrophosphokinase N-terminal" evidence="11">
    <location>
        <begin position="87"/>
        <end position="183"/>
    </location>
</feature>
<dbReference type="GO" id="GO:0004749">
    <property type="term" value="F:ribose phosphate diphosphokinase activity"/>
    <property type="evidence" value="ECO:0007669"/>
    <property type="project" value="UniProtKB-EC"/>
</dbReference>
<accession>A0A1Y1S2P2</accession>
<feature type="compositionally biased region" description="Basic and acidic residues" evidence="9">
    <location>
        <begin position="418"/>
        <end position="435"/>
    </location>
</feature>